<name>A0A428PNS2_9HYPO</name>
<reference evidence="1 2" key="1">
    <citation type="submission" date="2017-06" db="EMBL/GenBank/DDBJ databases">
        <title>Comparative genomic analysis of Ambrosia Fusariam Clade fungi.</title>
        <authorList>
            <person name="Stajich J.E."/>
            <person name="Carrillo J."/>
            <person name="Kijimoto T."/>
            <person name="Eskalen A."/>
            <person name="O'Donnell K."/>
            <person name="Kasson M."/>
        </authorList>
    </citation>
    <scope>NUCLEOTIDE SEQUENCE [LARGE SCALE GENOMIC DNA]</scope>
    <source>
        <strain evidence="1 2">NRRL62584</strain>
    </source>
</reference>
<dbReference type="Proteomes" id="UP000288168">
    <property type="component" value="Unassembled WGS sequence"/>
</dbReference>
<dbReference type="AlphaFoldDB" id="A0A428PNS2"/>
<sequence>MGRESGLCQPILAITTWPEHTPFSFLCSLAPKPQSHRQSQSSYPSKASSNAKSQLTSLACGGADTRASALSLTEAQLNGSQPSLKGTGILPTATNKHGNPVTPAPADRARVKAPLPLPNLHASWLVPHIAFFPTSLSLSRHSSLYFTLGVGFPSNFYLSHPAVRLTFLDFLFPLLFDIICSFCLFVRSHTAFLYLSWTAAIQFFDRQALAGSGESSYLYFGTRHVRRGRVSNSGR</sequence>
<accession>A0A428PNS2</accession>
<evidence type="ECO:0000313" key="2">
    <source>
        <dbReference type="Proteomes" id="UP000288168"/>
    </source>
</evidence>
<comment type="caution">
    <text evidence="1">The sequence shown here is derived from an EMBL/GenBank/DDBJ whole genome shotgun (WGS) entry which is preliminary data.</text>
</comment>
<keyword evidence="2" id="KW-1185">Reference proteome</keyword>
<protein>
    <submittedName>
        <fullName evidence="1">Uncharacterized protein</fullName>
    </submittedName>
</protein>
<evidence type="ECO:0000313" key="1">
    <source>
        <dbReference type="EMBL" id="RSL54623.1"/>
    </source>
</evidence>
<dbReference type="EMBL" id="NKCI01000109">
    <property type="protein sequence ID" value="RSL54623.1"/>
    <property type="molecule type" value="Genomic_DNA"/>
</dbReference>
<organism evidence="1 2">
    <name type="scientific">Fusarium duplospermum</name>
    <dbReference type="NCBI Taxonomy" id="1325734"/>
    <lineage>
        <taxon>Eukaryota</taxon>
        <taxon>Fungi</taxon>
        <taxon>Dikarya</taxon>
        <taxon>Ascomycota</taxon>
        <taxon>Pezizomycotina</taxon>
        <taxon>Sordariomycetes</taxon>
        <taxon>Hypocreomycetidae</taxon>
        <taxon>Hypocreales</taxon>
        <taxon>Nectriaceae</taxon>
        <taxon>Fusarium</taxon>
        <taxon>Fusarium solani species complex</taxon>
    </lineage>
</organism>
<proteinExistence type="predicted"/>
<gene>
    <name evidence="1" type="ORF">CEP54_009769</name>
</gene>